<dbReference type="Pfam" id="PF00487">
    <property type="entry name" value="FA_desaturase"/>
    <property type="match status" value="1"/>
</dbReference>
<dbReference type="RefSeq" id="WP_106502524.1">
    <property type="nucleotide sequence ID" value="NZ_PXXO01000005.1"/>
</dbReference>
<feature type="transmembrane region" description="Helical" evidence="4">
    <location>
        <begin position="54"/>
        <end position="76"/>
    </location>
</feature>
<dbReference type="CDD" id="cd01060">
    <property type="entry name" value="Membrane-FADS-like"/>
    <property type="match status" value="1"/>
</dbReference>
<comment type="caution">
    <text evidence="6">The sequence shown here is derived from an EMBL/GenBank/DDBJ whole genome shotgun (WGS) entry which is preliminary data.</text>
</comment>
<feature type="transmembrane region" description="Helical" evidence="4">
    <location>
        <begin position="28"/>
        <end position="48"/>
    </location>
</feature>
<proteinExistence type="inferred from homology"/>
<dbReference type="GO" id="GO:0016020">
    <property type="term" value="C:membrane"/>
    <property type="evidence" value="ECO:0007669"/>
    <property type="project" value="TreeGrafter"/>
</dbReference>
<dbReference type="Proteomes" id="UP000243002">
    <property type="component" value="Unassembled WGS sequence"/>
</dbReference>
<organism evidence="6 7">
    <name type="scientific">Cyanobium usitatum str. Tous</name>
    <dbReference type="NCBI Taxonomy" id="2116684"/>
    <lineage>
        <taxon>Bacteria</taxon>
        <taxon>Bacillati</taxon>
        <taxon>Cyanobacteriota</taxon>
        <taxon>Cyanophyceae</taxon>
        <taxon>Synechococcales</taxon>
        <taxon>Prochlorococcaceae</taxon>
        <taxon>Cyanobium</taxon>
    </lineage>
</organism>
<keyword evidence="3" id="KW-0408">Iron</keyword>
<gene>
    <name evidence="6" type="ORF">C7K55_06135</name>
</gene>
<keyword evidence="4" id="KW-1133">Transmembrane helix</keyword>
<dbReference type="EMBL" id="PXXO01000005">
    <property type="protein sequence ID" value="PSJ06005.1"/>
    <property type="molecule type" value="Genomic_DNA"/>
</dbReference>
<name>A0A2P7MXS6_9CYAN</name>
<dbReference type="InterPro" id="IPR005804">
    <property type="entry name" value="FA_desaturase_dom"/>
</dbReference>
<reference evidence="6 7" key="1">
    <citation type="journal article" date="2018" name="Environ. Microbiol.">
        <title>Ecological and genomic features of two widespread freshwater picocyanobacteria.</title>
        <authorList>
            <person name="Cabello-Yeves P.J."/>
            <person name="Picazo A."/>
            <person name="Camacho A."/>
            <person name="Callieri C."/>
            <person name="Rosselli R."/>
            <person name="Roda-Garcia J.J."/>
            <person name="Coutinho F.H."/>
            <person name="Rodriguez-Valera F."/>
        </authorList>
    </citation>
    <scope>NUCLEOTIDE SEQUENCE [LARGE SCALE GENOMIC DNA]</scope>
    <source>
        <strain evidence="6 7">Tous</strain>
    </source>
</reference>
<keyword evidence="4" id="KW-0812">Transmembrane</keyword>
<evidence type="ECO:0000259" key="5">
    <source>
        <dbReference type="Pfam" id="PF00487"/>
    </source>
</evidence>
<dbReference type="GO" id="GO:0016717">
    <property type="term" value="F:oxidoreductase activity, acting on paired donors, with oxidation of a pair of donors resulting in the reduction of molecular oxygen to two molecules of water"/>
    <property type="evidence" value="ECO:0007669"/>
    <property type="project" value="TreeGrafter"/>
</dbReference>
<evidence type="ECO:0000313" key="7">
    <source>
        <dbReference type="Proteomes" id="UP000243002"/>
    </source>
</evidence>
<protein>
    <submittedName>
        <fullName evidence="6">Fatty acid desaturase</fullName>
    </submittedName>
</protein>
<keyword evidence="4" id="KW-0472">Membrane</keyword>
<dbReference type="GO" id="GO:0008610">
    <property type="term" value="P:lipid biosynthetic process"/>
    <property type="evidence" value="ECO:0007669"/>
    <property type="project" value="UniProtKB-ARBA"/>
</dbReference>
<evidence type="ECO:0000256" key="4">
    <source>
        <dbReference type="SAM" id="Phobius"/>
    </source>
</evidence>
<sequence>MTTLDRDLCAAVADLGGAPSWIERAWTVARLLGLSGVLIGGSCLFWMLPLGWLSGAMLIITGAAYALLLIATHEMVHGTLLGWRRFETPFACLLGWPMGWPYLTYARLHRLHHLWNGRDPRDPERTDVLPMERLHASPLRRQLQSHLLPLRILVFGGVGLIADTTIKGLQLQHVDPRLGQARLVDGIGVVVVHAAMLSVAVVHGEIWHYLLFWLVLERVIGVIVQLRGLVEHHGLWQQHNTNLQTQLYSSRNIRCSTWFNALMGGLPHHSAHHAFPWLCSARLPEGSARIAAVLARHGAAPTPFADSYAAALQLLIHGRSVPGAACS</sequence>
<dbReference type="AlphaFoldDB" id="A0A2P7MXS6"/>
<evidence type="ECO:0000256" key="3">
    <source>
        <dbReference type="ARBA" id="ARBA00023004"/>
    </source>
</evidence>
<dbReference type="PANTHER" id="PTHR19353:SF19">
    <property type="entry name" value="DELTA(5) FATTY ACID DESATURASE C-RELATED"/>
    <property type="match status" value="1"/>
</dbReference>
<evidence type="ECO:0000313" key="6">
    <source>
        <dbReference type="EMBL" id="PSJ06005.1"/>
    </source>
</evidence>
<accession>A0A2P7MXS6</accession>
<dbReference type="OrthoDB" id="9792534at2"/>
<dbReference type="PANTHER" id="PTHR19353">
    <property type="entry name" value="FATTY ACID DESATURASE 2"/>
    <property type="match status" value="1"/>
</dbReference>
<keyword evidence="7" id="KW-1185">Reference proteome</keyword>
<comment type="similarity">
    <text evidence="2">Belongs to the fatty acid desaturase type 2 family.</text>
</comment>
<dbReference type="InterPro" id="IPR012171">
    <property type="entry name" value="Fatty_acid_desaturase"/>
</dbReference>
<evidence type="ECO:0000256" key="1">
    <source>
        <dbReference type="ARBA" id="ARBA00001954"/>
    </source>
</evidence>
<comment type="cofactor">
    <cofactor evidence="1">
        <name>Fe(2+)</name>
        <dbReference type="ChEBI" id="CHEBI:29033"/>
    </cofactor>
</comment>
<evidence type="ECO:0000256" key="2">
    <source>
        <dbReference type="ARBA" id="ARBA00008749"/>
    </source>
</evidence>
<feature type="domain" description="Fatty acid desaturase" evidence="5">
    <location>
        <begin position="51"/>
        <end position="300"/>
    </location>
</feature>